<dbReference type="InterPro" id="IPR029063">
    <property type="entry name" value="SAM-dependent_MTases_sf"/>
</dbReference>
<keyword evidence="2" id="KW-1185">Reference proteome</keyword>
<dbReference type="Proteomes" id="UP000078582">
    <property type="component" value="Chromosome"/>
</dbReference>
<dbReference type="STRING" id="375175.AYR53_09100"/>
<evidence type="ECO:0000313" key="2">
    <source>
        <dbReference type="Proteomes" id="UP000078582"/>
    </source>
</evidence>
<evidence type="ECO:0000313" key="1">
    <source>
        <dbReference type="EMBL" id="ANK62903.1"/>
    </source>
</evidence>
<name>A0A192H3S0_9LACO</name>
<protein>
    <submittedName>
        <fullName evidence="1">Uncharacterized protein</fullName>
    </submittedName>
</protein>
<dbReference type="GeneID" id="42982413"/>
<proteinExistence type="predicted"/>
<dbReference type="EMBL" id="CP014873">
    <property type="protein sequence ID" value="ANK62903.1"/>
    <property type="molecule type" value="Genomic_DNA"/>
</dbReference>
<organism evidence="1 2">
    <name type="scientific">Loigolactobacillus backii</name>
    <dbReference type="NCBI Taxonomy" id="375175"/>
    <lineage>
        <taxon>Bacteria</taxon>
        <taxon>Bacillati</taxon>
        <taxon>Bacillota</taxon>
        <taxon>Bacilli</taxon>
        <taxon>Lactobacillales</taxon>
        <taxon>Lactobacillaceae</taxon>
        <taxon>Loigolactobacillus</taxon>
    </lineage>
</organism>
<dbReference type="RefSeq" id="WP_068280652.1">
    <property type="nucleotide sequence ID" value="NZ_CP014873.1"/>
</dbReference>
<sequence length="258" mass="29818">MALPTTEYVASLHKFRQLFADYPSVSQQIDGMLRNIWLLRHDRLPHELTYLGIPEGFFIQVYPEFIQKRRWTLSALSQQITELDQLFGAYRDYLEVHFGMWSHTSQEFVADLARLPGRRYLEVMAGNGYISAGLRHLGQTVFATDTLGWVHENETGRHLVTEVEALDACAAYKKYVSQIDYVIMSWSPDGVPIDWQLLQLMRQTKPQLPLLCIGEKNGCTNSPIFWQTANFKTDALVSKLNRHLPQLDLVKEALFWVQ</sequence>
<dbReference type="AlphaFoldDB" id="A0A192H3S0"/>
<accession>A0A192H3S0</accession>
<gene>
    <name evidence="1" type="ORF">AYR53_09100</name>
</gene>
<reference evidence="1 2" key="1">
    <citation type="submission" date="2016-03" db="EMBL/GenBank/DDBJ databases">
        <title>Pediococcus and Lactobacillus from brewery environment - whole genome sequencing and assembly.</title>
        <authorList>
            <person name="Behr J."/>
            <person name="Geissler A.J."/>
            <person name="Vogel R.F."/>
        </authorList>
    </citation>
    <scope>NUCLEOTIDE SEQUENCE [LARGE SCALE GENOMIC DNA]</scope>
    <source>
        <strain evidence="1 2">TMW 1.1989</strain>
    </source>
</reference>
<dbReference type="SUPFAM" id="SSF53335">
    <property type="entry name" value="S-adenosyl-L-methionine-dependent methyltransferases"/>
    <property type="match status" value="1"/>
</dbReference>
<dbReference type="OrthoDB" id="2248737at2"/>